<evidence type="ECO:0000256" key="4">
    <source>
        <dbReference type="ARBA" id="ARBA00022801"/>
    </source>
</evidence>
<evidence type="ECO:0000313" key="10">
    <source>
        <dbReference type="Proteomes" id="UP000018031"/>
    </source>
</evidence>
<feature type="domain" description="Spi protease inhibitor" evidence="7">
    <location>
        <begin position="36"/>
        <end position="123"/>
    </location>
</feature>
<dbReference type="Pfam" id="PF18998">
    <property type="entry name" value="Flg_new_2"/>
    <property type="match status" value="1"/>
</dbReference>
<evidence type="ECO:0000256" key="6">
    <source>
        <dbReference type="PIRSR" id="PIRSR600200-1"/>
    </source>
</evidence>
<dbReference type="GO" id="GO:0008234">
    <property type="term" value="F:cysteine-type peptidase activity"/>
    <property type="evidence" value="ECO:0007669"/>
    <property type="project" value="UniProtKB-KW"/>
</dbReference>
<dbReference type="Pfam" id="PF13734">
    <property type="entry name" value="Inhibitor_I69"/>
    <property type="match status" value="1"/>
</dbReference>
<feature type="active site" description="Nucleophile" evidence="6">
    <location>
        <position position="173"/>
    </location>
</feature>
<reference evidence="9 10" key="2">
    <citation type="journal article" date="2013" name="Genome Announc.">
        <title>Draft Genome Sequences of Porphyromonas crevioricanis JCM 15906T and Porphyromonas cansulci JCM 13913T Isolated from a Canine Oral Cavity.</title>
        <authorList>
            <person name="Sakamoto M."/>
            <person name="Tanaka N."/>
            <person name="Shiwa Y."/>
            <person name="Yoshikawa H."/>
            <person name="Ohkuma M."/>
        </authorList>
    </citation>
    <scope>NUCLEOTIDE SEQUENCE [LARGE SCALE GENOMIC DNA]</scope>
    <source>
        <strain evidence="9 10">JCM 15906</strain>
    </source>
</reference>
<evidence type="ECO:0000256" key="2">
    <source>
        <dbReference type="ARBA" id="ARBA00022670"/>
    </source>
</evidence>
<protein>
    <recommendedName>
        <fullName evidence="11">Spi protease inhibitor domain-containing protein</fullName>
    </recommendedName>
</protein>
<dbReference type="PRINTS" id="PR00797">
    <property type="entry name" value="STREPTOPAIN"/>
</dbReference>
<feature type="active site" description="Proton acceptor" evidence="6">
    <location>
        <position position="317"/>
    </location>
</feature>
<dbReference type="Pfam" id="PF01640">
    <property type="entry name" value="Peptidase_C10"/>
    <property type="match status" value="1"/>
</dbReference>
<dbReference type="InterPro" id="IPR038765">
    <property type="entry name" value="Papain-like_cys_pep_sf"/>
</dbReference>
<dbReference type="Gene3D" id="3.90.70.50">
    <property type="entry name" value="Peptidase C10, streptopain"/>
    <property type="match status" value="1"/>
</dbReference>
<gene>
    <name evidence="9" type="ORF">PORCRE_240</name>
</gene>
<dbReference type="EMBL" id="BAOU01000006">
    <property type="protein sequence ID" value="GAD04552.1"/>
    <property type="molecule type" value="Genomic_DNA"/>
</dbReference>
<evidence type="ECO:0000256" key="5">
    <source>
        <dbReference type="ARBA" id="ARBA00022807"/>
    </source>
</evidence>
<dbReference type="InterPro" id="IPR032675">
    <property type="entry name" value="LRR_dom_sf"/>
</dbReference>
<feature type="domain" description="Bacterial repeat" evidence="8">
    <location>
        <begin position="573"/>
        <end position="644"/>
    </location>
</feature>
<dbReference type="AlphaFoldDB" id="S4NG25"/>
<dbReference type="SUPFAM" id="SSF52058">
    <property type="entry name" value="L domain-like"/>
    <property type="match status" value="1"/>
</dbReference>
<dbReference type="InterPro" id="IPR026444">
    <property type="entry name" value="Secre_tail"/>
</dbReference>
<dbReference type="InterPro" id="IPR025896">
    <property type="entry name" value="Spi_Prtas-inh"/>
</dbReference>
<keyword evidence="3" id="KW-0732">Signal</keyword>
<dbReference type="InterPro" id="IPR044934">
    <property type="entry name" value="Streptopain_sf"/>
</dbReference>
<dbReference type="NCBIfam" id="TIGR04183">
    <property type="entry name" value="Por_Secre_tail"/>
    <property type="match status" value="1"/>
</dbReference>
<keyword evidence="2" id="KW-0645">Protease</keyword>
<evidence type="ECO:0008006" key="11">
    <source>
        <dbReference type="Google" id="ProtNLM"/>
    </source>
</evidence>
<dbReference type="Proteomes" id="UP000018031">
    <property type="component" value="Unassembled WGS sequence"/>
</dbReference>
<dbReference type="RefSeq" id="WP_023936108.1">
    <property type="nucleotide sequence ID" value="NZ_BAOU01000006.1"/>
</dbReference>
<accession>S4NG25</accession>
<dbReference type="InterPro" id="IPR000200">
    <property type="entry name" value="Peptidase_C10"/>
</dbReference>
<name>S4NG25_9PORP</name>
<evidence type="ECO:0000313" key="9">
    <source>
        <dbReference type="EMBL" id="GAD04552.1"/>
    </source>
</evidence>
<comment type="caution">
    <text evidence="9">The sequence shown here is derived from an EMBL/GenBank/DDBJ whole genome shotgun (WGS) entry which is preliminary data.</text>
</comment>
<dbReference type="Gene3D" id="3.80.10.10">
    <property type="entry name" value="Ribonuclease Inhibitor"/>
    <property type="match status" value="1"/>
</dbReference>
<reference evidence="10" key="1">
    <citation type="journal article" date="2013" name="Genome">
        <title>Draft Genome Sequences of Porphyromonas crevioricanis JCM 15906T and Porphyromonas cansulci JCM 13913T Isolated from a Canine Oral Cavity.</title>
        <authorList>
            <person name="Sakamoto M."/>
            <person name="Tanaka N."/>
            <person name="Shiwa Y."/>
            <person name="Yoshikawa H."/>
            <person name="Ohkuma M."/>
        </authorList>
    </citation>
    <scope>NUCLEOTIDE SEQUENCE [LARGE SCALE GENOMIC DNA]</scope>
    <source>
        <strain evidence="10">JCM 15906</strain>
    </source>
</reference>
<proteinExistence type="inferred from homology"/>
<organism evidence="9 10">
    <name type="scientific">Porphyromonas crevioricanis JCM 15906</name>
    <dbReference type="NCBI Taxonomy" id="1305617"/>
    <lineage>
        <taxon>Bacteria</taxon>
        <taxon>Pseudomonadati</taxon>
        <taxon>Bacteroidota</taxon>
        <taxon>Bacteroidia</taxon>
        <taxon>Bacteroidales</taxon>
        <taxon>Porphyromonadaceae</taxon>
        <taxon>Porphyromonas</taxon>
    </lineage>
</organism>
<dbReference type="InterPro" id="IPR044060">
    <property type="entry name" value="Bacterial_rp_domain"/>
</dbReference>
<dbReference type="SUPFAM" id="SSF54001">
    <property type="entry name" value="Cysteine proteinases"/>
    <property type="match status" value="1"/>
</dbReference>
<dbReference type="GO" id="GO:0006508">
    <property type="term" value="P:proteolysis"/>
    <property type="evidence" value="ECO:0007669"/>
    <property type="project" value="UniProtKB-KW"/>
</dbReference>
<keyword evidence="4" id="KW-0378">Hydrolase</keyword>
<evidence type="ECO:0000256" key="3">
    <source>
        <dbReference type="ARBA" id="ARBA00022729"/>
    </source>
</evidence>
<sequence>MKTSFLHRINLYGLRLPFVFSLLLCLLLLPDMATAQLGKERARSVALEMLQHVKPKSKVTKVDLRETYLPEEFRVHAFNLPEKQGFVLVSDIEGLRSQILAYSPDGRIDYASMSPALKMYLELASFLDPQKQKNKVQTTYTPIEPMIPYKWDQLEPYNRRTPEVGGKHSYTGCGATALAMLIAYNRYPERAIGRVNYTSNEHDLHIVEDLSTISFDFDNMREVYTKGNYTDVEAKAVSDLMYACGIAMKMNYSPYGAGSGAYMSDLLYAVKNNFLYDTEIVGREKYTDENWMKMLHEEFKANRPVLHLAQSKRHGGHFFLADGINESGFVHINWGWSGEDDGFFALDAFDPRFLYGDGYNFNQWVLKGMIPKEAPFIAAPISGSAIVLSTTSYSVELQVKVIRNDAWIDLNSSKEYDWNETLSLSDKRVEYSTEINSEVGLYGGISELDCSENNFKTISAIRSSDLEVLNCSKNKISELDFSSCANVKYIDCHANKIKGEAMTRLINSLPQRSEALRGELRLIDLDNNEEKNSCTDADVAIATKKNWIVKVFKDGAWRNYEQSNPSDPTAVSPVTVRKIGDGEVTIQGFDDLNQVPHGTTLTVVVAPAEGWELATLTANEEDIKENKTFVVSGPTHIVATFVQKTFVVTLRSNEHGTIAIAEKLPLDKVPYGMTLTVVDFPKNDQCRLEKLTANGVDIMPKRMAKIVADTEIVAEFVDYTALTDLSAAVFQVYPNPAGTYVEVFGAKPCEEVRILSLDGRCLFFSHTNENGFVHIEFRLPNGNYLLSVGEKTAKLSIKN</sequence>
<evidence type="ECO:0000259" key="7">
    <source>
        <dbReference type="Pfam" id="PF13734"/>
    </source>
</evidence>
<evidence type="ECO:0000259" key="8">
    <source>
        <dbReference type="Pfam" id="PF18998"/>
    </source>
</evidence>
<keyword evidence="5" id="KW-0788">Thiol protease</keyword>
<evidence type="ECO:0000256" key="1">
    <source>
        <dbReference type="ARBA" id="ARBA00009693"/>
    </source>
</evidence>
<comment type="similarity">
    <text evidence="1">Belongs to the peptidase C10 family.</text>
</comment>